<feature type="transmembrane region" description="Helical" evidence="2">
    <location>
        <begin position="37"/>
        <end position="59"/>
    </location>
</feature>
<organism evidence="3 4">
    <name type="scientific">SAR92 clade bacterium</name>
    <dbReference type="NCBI Taxonomy" id="2315479"/>
    <lineage>
        <taxon>Bacteria</taxon>
        <taxon>Pseudomonadati</taxon>
        <taxon>Pseudomonadota</taxon>
        <taxon>Gammaproteobacteria</taxon>
        <taxon>Cellvibrionales</taxon>
        <taxon>Porticoccaceae</taxon>
        <taxon>SAR92 clade</taxon>
    </lineage>
</organism>
<evidence type="ECO:0000256" key="2">
    <source>
        <dbReference type="SAM" id="Phobius"/>
    </source>
</evidence>
<keyword evidence="2" id="KW-0472">Membrane</keyword>
<gene>
    <name evidence="3" type="ORF">EVB03_07235</name>
</gene>
<feature type="transmembrane region" description="Helical" evidence="2">
    <location>
        <begin position="6"/>
        <end position="25"/>
    </location>
</feature>
<dbReference type="EMBL" id="SHBP01000009">
    <property type="protein sequence ID" value="RZO19691.1"/>
    <property type="molecule type" value="Genomic_DNA"/>
</dbReference>
<evidence type="ECO:0000313" key="4">
    <source>
        <dbReference type="Proteomes" id="UP000315889"/>
    </source>
</evidence>
<reference evidence="3 4" key="1">
    <citation type="submission" date="2019-02" db="EMBL/GenBank/DDBJ databases">
        <title>Prokaryotic population dynamics and viral predation in marine succession experiment using metagenomics: the confinement effect.</title>
        <authorList>
            <person name="Haro-Moreno J.M."/>
            <person name="Rodriguez-Valera F."/>
            <person name="Lopez-Perez M."/>
        </authorList>
    </citation>
    <scope>NUCLEOTIDE SEQUENCE [LARGE SCALE GENOMIC DNA]</scope>
    <source>
        <strain evidence="3">MED-G170</strain>
    </source>
</reference>
<evidence type="ECO:0000256" key="1">
    <source>
        <dbReference type="SAM" id="MobiDB-lite"/>
    </source>
</evidence>
<dbReference type="NCBIfam" id="NF033233">
    <property type="entry name" value="twin_helix"/>
    <property type="match status" value="1"/>
</dbReference>
<dbReference type="Proteomes" id="UP000315889">
    <property type="component" value="Unassembled WGS sequence"/>
</dbReference>
<proteinExistence type="predicted"/>
<keyword evidence="2 3" id="KW-0812">Transmembrane</keyword>
<protein>
    <submittedName>
        <fullName evidence="3">Twin transmembrane helix small protein</fullName>
    </submittedName>
</protein>
<sequence length="88" mass="9704">MLLKSIIVILFIAILISLFTGLRFLVKDLGDSKSRVLHSLGMRVTLAALLIGTIVYGVFTGQIGSQAPWDKQLHPDGEQLEQQRSTKP</sequence>
<feature type="region of interest" description="Disordered" evidence="1">
    <location>
        <begin position="69"/>
        <end position="88"/>
    </location>
</feature>
<accession>A0A520MES9</accession>
<keyword evidence="2" id="KW-1133">Transmembrane helix</keyword>
<dbReference type="AlphaFoldDB" id="A0A520MES9"/>
<evidence type="ECO:0000313" key="3">
    <source>
        <dbReference type="EMBL" id="RZO19691.1"/>
    </source>
</evidence>
<comment type="caution">
    <text evidence="3">The sequence shown here is derived from an EMBL/GenBank/DDBJ whole genome shotgun (WGS) entry which is preliminary data.</text>
</comment>
<dbReference type="Pfam" id="PF11137">
    <property type="entry name" value="DUF2909"/>
    <property type="match status" value="1"/>
</dbReference>
<dbReference type="InterPro" id="IPR021313">
    <property type="entry name" value="DUF2909"/>
</dbReference>
<name>A0A520MES9_9GAMM</name>